<reference evidence="2" key="2">
    <citation type="submission" date="2021-12" db="EMBL/GenBank/DDBJ databases">
        <title>Resequencing data analysis of finger millet.</title>
        <authorList>
            <person name="Hatakeyama M."/>
            <person name="Aluri S."/>
            <person name="Balachadran M.T."/>
            <person name="Sivarajan S.R."/>
            <person name="Poveda L."/>
            <person name="Shimizu-Inatsugi R."/>
            <person name="Schlapbach R."/>
            <person name="Sreeman S.M."/>
            <person name="Shimizu K.K."/>
        </authorList>
    </citation>
    <scope>NUCLEOTIDE SEQUENCE</scope>
</reference>
<name>A0AAV5DXG9_ELECO</name>
<feature type="compositionally biased region" description="Low complexity" evidence="1">
    <location>
        <begin position="30"/>
        <end position="48"/>
    </location>
</feature>
<reference evidence="2" key="1">
    <citation type="journal article" date="2018" name="DNA Res.">
        <title>Multiple hybrid de novo genome assembly of finger millet, an orphan allotetraploid crop.</title>
        <authorList>
            <person name="Hatakeyama M."/>
            <person name="Aluri S."/>
            <person name="Balachadran M.T."/>
            <person name="Sivarajan S.R."/>
            <person name="Patrignani A."/>
            <person name="Gruter S."/>
            <person name="Poveda L."/>
            <person name="Shimizu-Inatsugi R."/>
            <person name="Baeten J."/>
            <person name="Francoijs K.J."/>
            <person name="Nataraja K.N."/>
            <person name="Reddy Y.A.N."/>
            <person name="Phadnis S."/>
            <person name="Ravikumar R.L."/>
            <person name="Schlapbach R."/>
            <person name="Sreeman S.M."/>
            <person name="Shimizu K.K."/>
        </authorList>
    </citation>
    <scope>NUCLEOTIDE SEQUENCE</scope>
</reference>
<evidence type="ECO:0000313" key="2">
    <source>
        <dbReference type="EMBL" id="GJN15142.1"/>
    </source>
</evidence>
<gene>
    <name evidence="2" type="primary">gb02035</name>
    <name evidence="2" type="ORF">PR202_gb02035</name>
</gene>
<feature type="compositionally biased region" description="Low complexity" evidence="1">
    <location>
        <begin position="106"/>
        <end position="116"/>
    </location>
</feature>
<sequence>MAFSELPLHHSFRLSSRPHLRLLPLRLLSSSRPASSSSTSAAGASPSSGGNRTAPPAPSNGSPWLKKWAPTDPSQPPPAPAPSTSIDRIVHRLRNLGLGTDDDEPAAASTTTTIPPDGTERLGDLLDRSWARPDRQFAASSFDEAVLPWERDDAETAVGGGTRRMGPKGGGSRRPR</sequence>
<evidence type="ECO:0000256" key="1">
    <source>
        <dbReference type="SAM" id="MobiDB-lite"/>
    </source>
</evidence>
<dbReference type="Proteomes" id="UP001054889">
    <property type="component" value="Unassembled WGS sequence"/>
</dbReference>
<proteinExistence type="predicted"/>
<keyword evidence="3" id="KW-1185">Reference proteome</keyword>
<dbReference type="AlphaFoldDB" id="A0AAV5DXG9"/>
<accession>A0AAV5DXG9</accession>
<comment type="caution">
    <text evidence="2">The sequence shown here is derived from an EMBL/GenBank/DDBJ whole genome shotgun (WGS) entry which is preliminary data.</text>
</comment>
<feature type="region of interest" description="Disordered" evidence="1">
    <location>
        <begin position="151"/>
        <end position="176"/>
    </location>
</feature>
<feature type="region of interest" description="Disordered" evidence="1">
    <location>
        <begin position="30"/>
        <end position="123"/>
    </location>
</feature>
<evidence type="ECO:0000313" key="3">
    <source>
        <dbReference type="Proteomes" id="UP001054889"/>
    </source>
</evidence>
<feature type="compositionally biased region" description="Gly residues" evidence="1">
    <location>
        <begin position="158"/>
        <end position="170"/>
    </location>
</feature>
<protein>
    <submittedName>
        <fullName evidence="2">Uncharacterized protein</fullName>
    </submittedName>
</protein>
<organism evidence="2 3">
    <name type="scientific">Eleusine coracana subsp. coracana</name>
    <dbReference type="NCBI Taxonomy" id="191504"/>
    <lineage>
        <taxon>Eukaryota</taxon>
        <taxon>Viridiplantae</taxon>
        <taxon>Streptophyta</taxon>
        <taxon>Embryophyta</taxon>
        <taxon>Tracheophyta</taxon>
        <taxon>Spermatophyta</taxon>
        <taxon>Magnoliopsida</taxon>
        <taxon>Liliopsida</taxon>
        <taxon>Poales</taxon>
        <taxon>Poaceae</taxon>
        <taxon>PACMAD clade</taxon>
        <taxon>Chloridoideae</taxon>
        <taxon>Cynodonteae</taxon>
        <taxon>Eleusininae</taxon>
        <taxon>Eleusine</taxon>
    </lineage>
</organism>
<dbReference type="EMBL" id="BQKI01000071">
    <property type="protein sequence ID" value="GJN15142.1"/>
    <property type="molecule type" value="Genomic_DNA"/>
</dbReference>